<evidence type="ECO:0000313" key="2">
    <source>
        <dbReference type="Proteomes" id="UP000005436"/>
    </source>
</evidence>
<dbReference type="GeneID" id="34758096"/>
<dbReference type="Proteomes" id="UP000005436">
    <property type="component" value="Chromosome"/>
</dbReference>
<organism evidence="1 2">
    <name type="scientific">Tannerella forsythia (strain ATCC 43037 / JCM 10827 / CCUG 21028 A / KCTC 5666 / FDC 338)</name>
    <name type="common">Bacteroides forsythus</name>
    <dbReference type="NCBI Taxonomy" id="203275"/>
    <lineage>
        <taxon>Bacteria</taxon>
        <taxon>Pseudomonadati</taxon>
        <taxon>Bacteroidota</taxon>
        <taxon>Bacteroidia</taxon>
        <taxon>Bacteroidales</taxon>
        <taxon>Tannerellaceae</taxon>
        <taxon>Tannerella</taxon>
    </lineage>
</organism>
<dbReference type="RefSeq" id="WP_014224210.1">
    <property type="nucleotide sequence ID" value="NC_016610.1"/>
</dbReference>
<dbReference type="KEGG" id="tfo:BFO_0775"/>
<gene>
    <name evidence="1" type="ordered locus">BFO_0775</name>
</gene>
<sequence length="69" mass="7346">MKKFILALGLVAVTGAVSVNSSPATQAHVDQDCIISFCQGITVCDPAFSNPDVAADYLDMMESFCDDEE</sequence>
<dbReference type="EMBL" id="CP003191">
    <property type="protein sequence ID" value="AEW22411.1"/>
    <property type="molecule type" value="Genomic_DNA"/>
</dbReference>
<keyword evidence="2" id="KW-1185">Reference proteome</keyword>
<accession>G8UNG2</accession>
<dbReference type="AlphaFoldDB" id="G8UNG2"/>
<proteinExistence type="predicted"/>
<reference evidence="2" key="1">
    <citation type="submission" date="2011-12" db="EMBL/GenBank/DDBJ databases">
        <title>Complete sequence of Tannerella forsythia ATCC 43037.</title>
        <authorList>
            <person name="Dewhirst F."/>
            <person name="Tanner A."/>
            <person name="Izard J."/>
            <person name="Brinkac L."/>
            <person name="Durkin A.S."/>
            <person name="Hostetler J."/>
            <person name="Shetty J."/>
            <person name="Torralba M."/>
            <person name="Gill S."/>
            <person name="Nelson K."/>
        </authorList>
    </citation>
    <scope>NUCLEOTIDE SEQUENCE [LARGE SCALE GENOMIC DNA]</scope>
    <source>
        <strain evidence="2">ATCC 43037 / JCM 10827 / CCUG 33226 / KCTC 5666 / FDC 338</strain>
    </source>
</reference>
<evidence type="ECO:0000313" key="1">
    <source>
        <dbReference type="EMBL" id="AEW22411.1"/>
    </source>
</evidence>
<dbReference type="HOGENOM" id="CLU_2774516_0_0_10"/>
<name>G8UNG2_TANFA</name>
<protein>
    <submittedName>
        <fullName evidence="1">Uncharacterized protein</fullName>
    </submittedName>
</protein>
<dbReference type="STRING" id="203275.BFO_0775"/>